<comment type="caution">
    <text evidence="2">The sequence shown here is derived from an EMBL/GenBank/DDBJ whole genome shotgun (WGS) entry which is preliminary data.</text>
</comment>
<sequence length="98" mass="9953">MGAEPTTGSGTTTATTPVISPVPLGTAAGVADWGVGAPGNSRATAGHSTYLGRCPEPPCPASVYRFADAAEDAPLTCGEGHRVEETRTRFRLRLTGPA</sequence>
<feature type="compositionally biased region" description="Low complexity" evidence="1">
    <location>
        <begin position="1"/>
        <end position="23"/>
    </location>
</feature>
<gene>
    <name evidence="2" type="ORF">CKY47_15805</name>
</gene>
<dbReference type="EMBL" id="NSDM01000006">
    <property type="protein sequence ID" value="MDQ2585418.1"/>
    <property type="molecule type" value="Genomic_DNA"/>
</dbReference>
<protein>
    <submittedName>
        <fullName evidence="2">Uncharacterized protein</fullName>
    </submittedName>
</protein>
<evidence type="ECO:0000256" key="1">
    <source>
        <dbReference type="SAM" id="MobiDB-lite"/>
    </source>
</evidence>
<feature type="region of interest" description="Disordered" evidence="1">
    <location>
        <begin position="1"/>
        <end position="42"/>
    </location>
</feature>
<name>A0ABU0WZW2_9PSEU</name>
<proteinExistence type="predicted"/>
<organism evidence="2 3">
    <name type="scientific">Saccharothrix yanglingensis</name>
    <dbReference type="NCBI Taxonomy" id="659496"/>
    <lineage>
        <taxon>Bacteria</taxon>
        <taxon>Bacillati</taxon>
        <taxon>Actinomycetota</taxon>
        <taxon>Actinomycetes</taxon>
        <taxon>Pseudonocardiales</taxon>
        <taxon>Pseudonocardiaceae</taxon>
        <taxon>Saccharothrix</taxon>
    </lineage>
</organism>
<accession>A0ABU0WZW2</accession>
<keyword evidence="3" id="KW-1185">Reference proteome</keyword>
<evidence type="ECO:0000313" key="3">
    <source>
        <dbReference type="Proteomes" id="UP001225605"/>
    </source>
</evidence>
<evidence type="ECO:0000313" key="2">
    <source>
        <dbReference type="EMBL" id="MDQ2585418.1"/>
    </source>
</evidence>
<reference evidence="2 3" key="1">
    <citation type="submission" date="2017-06" db="EMBL/GenBank/DDBJ databases">
        <title>Cultured bacterium strain Saccharothrix yanglingensis Hhs.015.</title>
        <authorList>
            <person name="Xia Y."/>
        </authorList>
    </citation>
    <scope>NUCLEOTIDE SEQUENCE [LARGE SCALE GENOMIC DNA]</scope>
    <source>
        <strain evidence="2 3">Hhs.015</strain>
    </source>
</reference>
<dbReference type="Proteomes" id="UP001225605">
    <property type="component" value="Unassembled WGS sequence"/>
</dbReference>
<dbReference type="RefSeq" id="WP_306746605.1">
    <property type="nucleotide sequence ID" value="NZ_NSDM01000006.1"/>
</dbReference>